<sequence length="606" mass="66809">MDDPGSSGKGPKKSKIKLGDPNLCNPRSNRRGFPEDERSKSTMPKKTLKDHSRMGLSPSGNHHRRRSSVLTATGGPSQVGPAEQRDDNPRTNADPVNYKREEQKAAEDADVSDLSSIAESSEDDLQDDEETGLTAKQRRQRRRRRKQRRQLDARIAGVKGSQSDVFSVGLADRNVMRRLLVNAGLILMWYFFSLAISIYNKWMFSEDDVVFPFPLFTTSLHMLVQFSLSSFILYMIPSLRPRAPSSSPSGSPMRQQDGSENSVVSKVFYFTRLVPCGAATSLDIGLGNMSLKFISLTFLTMCKSSALAFVLLFAFLFRLETPSAKLIVIIATMTIGVVMMVAGETAFNVVGFLLVIASAFFSGFRWGLTQILLLRHPATANPFSTLFFLTPVMFISLITIALAVEGPSQIVTGFVALSDVHGGMFATFLLIFPGILAFCMISSEFALLKRSSVVTLSICGIFKEVVTISAAGVVFHDQLTLINIVGLVITISSIGSYNYMKISKMRAEARKGTWEPEPDSDSETEDSDPSRGREGYHRVANPETSFESFWRSEIISCREAVTGINADSDAGMILLWDHGEEIAEFSKLAADCSSVAAHRLKNRRDC</sequence>
<evidence type="ECO:0000256" key="10">
    <source>
        <dbReference type="SAM" id="Phobius"/>
    </source>
</evidence>
<feature type="compositionally biased region" description="Acidic residues" evidence="9">
    <location>
        <begin position="120"/>
        <end position="131"/>
    </location>
</feature>
<feature type="compositionally biased region" description="Basic and acidic residues" evidence="9">
    <location>
        <begin position="528"/>
        <end position="537"/>
    </location>
</feature>
<evidence type="ECO:0000256" key="1">
    <source>
        <dbReference type="ARBA" id="ARBA00003420"/>
    </source>
</evidence>
<dbReference type="VEuPathDB" id="FungiDB:AFLA_001572"/>
<dbReference type="Proteomes" id="UP000596276">
    <property type="component" value="Chromosome 2"/>
</dbReference>
<evidence type="ECO:0000259" key="11">
    <source>
        <dbReference type="Pfam" id="PF03151"/>
    </source>
</evidence>
<evidence type="ECO:0000256" key="9">
    <source>
        <dbReference type="SAM" id="MobiDB-lite"/>
    </source>
</evidence>
<comment type="subunit">
    <text evidence="4">Homooligomer.</text>
</comment>
<evidence type="ECO:0000256" key="8">
    <source>
        <dbReference type="ARBA" id="ARBA00023136"/>
    </source>
</evidence>
<dbReference type="InterPro" id="IPR004853">
    <property type="entry name" value="Sugar_P_trans_dom"/>
</dbReference>
<feature type="transmembrane region" description="Helical" evidence="10">
    <location>
        <begin position="293"/>
        <end position="317"/>
    </location>
</feature>
<evidence type="ECO:0000256" key="7">
    <source>
        <dbReference type="ARBA" id="ARBA00022989"/>
    </source>
</evidence>
<proteinExistence type="inferred from homology"/>
<feature type="transmembrane region" description="Helical" evidence="10">
    <location>
        <begin position="349"/>
        <end position="374"/>
    </location>
</feature>
<keyword evidence="7 10" id="KW-1133">Transmembrane helix</keyword>
<feature type="compositionally biased region" description="Acidic residues" evidence="9">
    <location>
        <begin position="516"/>
        <end position="527"/>
    </location>
</feature>
<evidence type="ECO:0000256" key="3">
    <source>
        <dbReference type="ARBA" id="ARBA00010425"/>
    </source>
</evidence>
<organism evidence="12 13">
    <name type="scientific">Aspergillus flavus (strain ATCC 200026 / FGSC A1120 / IAM 13836 / NRRL 3357 / JCM 12722 / SRRC 167)</name>
    <dbReference type="NCBI Taxonomy" id="332952"/>
    <lineage>
        <taxon>Eukaryota</taxon>
        <taxon>Fungi</taxon>
        <taxon>Dikarya</taxon>
        <taxon>Ascomycota</taxon>
        <taxon>Pezizomycotina</taxon>
        <taxon>Eurotiomycetes</taxon>
        <taxon>Eurotiomycetidae</taxon>
        <taxon>Eurotiales</taxon>
        <taxon>Aspergillaceae</taxon>
        <taxon>Aspergillus</taxon>
        <taxon>Aspergillus subgen. Circumdati</taxon>
    </lineage>
</organism>
<feature type="region of interest" description="Disordered" evidence="9">
    <location>
        <begin position="511"/>
        <end position="537"/>
    </location>
</feature>
<evidence type="ECO:0000256" key="5">
    <source>
        <dbReference type="ARBA" id="ARBA00022692"/>
    </source>
</evidence>
<feature type="transmembrane region" description="Helical" evidence="10">
    <location>
        <begin position="211"/>
        <end position="236"/>
    </location>
</feature>
<feature type="transmembrane region" description="Helical" evidence="10">
    <location>
        <begin position="179"/>
        <end position="199"/>
    </location>
</feature>
<feature type="transmembrane region" description="Helical" evidence="10">
    <location>
        <begin position="424"/>
        <end position="441"/>
    </location>
</feature>
<dbReference type="Pfam" id="PF03151">
    <property type="entry name" value="TPT"/>
    <property type="match status" value="1"/>
</dbReference>
<keyword evidence="6" id="KW-0256">Endoplasmic reticulum</keyword>
<keyword evidence="13" id="KW-1185">Reference proteome</keyword>
<dbReference type="VEuPathDB" id="FungiDB:F9C07_2055307"/>
<dbReference type="GO" id="GO:0005789">
    <property type="term" value="C:endoplasmic reticulum membrane"/>
    <property type="evidence" value="ECO:0007669"/>
    <property type="project" value="UniProtKB-SubCell"/>
</dbReference>
<dbReference type="AlphaFoldDB" id="A0A7U2ME22"/>
<dbReference type="EMBL" id="CP044622">
    <property type="protein sequence ID" value="QRD82022.1"/>
    <property type="molecule type" value="Genomic_DNA"/>
</dbReference>
<feature type="transmembrane region" description="Helical" evidence="10">
    <location>
        <begin position="267"/>
        <end position="287"/>
    </location>
</feature>
<feature type="compositionally biased region" description="Basic and acidic residues" evidence="9">
    <location>
        <begin position="97"/>
        <end position="107"/>
    </location>
</feature>
<feature type="compositionally biased region" description="Basic residues" evidence="9">
    <location>
        <begin position="136"/>
        <end position="148"/>
    </location>
</feature>
<comment type="function">
    <text evidence="1">Involved in the import of GDP-mannose from the cytoplasm into the Golgi lumen.</text>
</comment>
<reference evidence="13" key="1">
    <citation type="journal article" date="2021" name="G3 (Bethesda)">
        <title>Chromosome assembled and annotated genome sequence of Aspergillus flavus NRRL 3357.</title>
        <authorList>
            <person name="Skerker J.M."/>
            <person name="Pianalto K.M."/>
            <person name="Mondo S.J."/>
            <person name="Yang K."/>
            <person name="Arkin A.P."/>
            <person name="Keller N.P."/>
            <person name="Grigoriev I.V."/>
            <person name="Louise Glass N.L."/>
        </authorList>
    </citation>
    <scope>NUCLEOTIDE SEQUENCE [LARGE SCALE GENOMIC DNA]</scope>
    <source>
        <strain evidence="13">ATCC 200026 / FGSC A1120 / IAM 13836 / NRRL 3357 / JCM 12722 / SRRC 167</strain>
    </source>
</reference>
<keyword evidence="5 10" id="KW-0812">Transmembrane</keyword>
<protein>
    <submittedName>
        <fullName evidence="12">Triose-phosphate transporter family-domain-containing protein</fullName>
    </submittedName>
</protein>
<keyword evidence="8 10" id="KW-0472">Membrane</keyword>
<dbReference type="PANTHER" id="PTHR11132">
    <property type="entry name" value="SOLUTE CARRIER FAMILY 35"/>
    <property type="match status" value="1"/>
</dbReference>
<evidence type="ECO:0000256" key="6">
    <source>
        <dbReference type="ARBA" id="ARBA00022824"/>
    </source>
</evidence>
<comment type="subcellular location">
    <subcellularLocation>
        <location evidence="2">Endoplasmic reticulum membrane</location>
        <topology evidence="2">Multi-pass membrane protein</topology>
    </subcellularLocation>
</comment>
<feature type="region of interest" description="Disordered" evidence="9">
    <location>
        <begin position="1"/>
        <end position="152"/>
    </location>
</feature>
<name>A0A7U2ME22_ASPFN</name>
<feature type="transmembrane region" description="Helical" evidence="10">
    <location>
        <begin position="386"/>
        <end position="404"/>
    </location>
</feature>
<evidence type="ECO:0000256" key="2">
    <source>
        <dbReference type="ARBA" id="ARBA00004477"/>
    </source>
</evidence>
<accession>A0A7U2ME22</accession>
<feature type="transmembrane region" description="Helical" evidence="10">
    <location>
        <begin position="453"/>
        <end position="475"/>
    </location>
</feature>
<feature type="domain" description="Sugar phosphate transporter" evidence="11">
    <location>
        <begin position="184"/>
        <end position="497"/>
    </location>
</feature>
<evidence type="ECO:0000256" key="4">
    <source>
        <dbReference type="ARBA" id="ARBA00011182"/>
    </source>
</evidence>
<comment type="similarity">
    <text evidence="3">Belongs to the TPT transporter family. SLC35D subfamily.</text>
</comment>
<feature type="transmembrane region" description="Helical" evidence="10">
    <location>
        <begin position="324"/>
        <end position="343"/>
    </location>
</feature>
<dbReference type="InterPro" id="IPR050186">
    <property type="entry name" value="TPT_transporter"/>
</dbReference>
<feature type="transmembrane region" description="Helical" evidence="10">
    <location>
        <begin position="481"/>
        <end position="500"/>
    </location>
</feature>
<gene>
    <name evidence="12" type="ORF">F9C07_2055307</name>
</gene>
<evidence type="ECO:0000313" key="13">
    <source>
        <dbReference type="Proteomes" id="UP000596276"/>
    </source>
</evidence>
<evidence type="ECO:0000313" key="12">
    <source>
        <dbReference type="EMBL" id="QRD82022.1"/>
    </source>
</evidence>